<sequence>MGQDYSYSQPSSSDEFDITSLLEAEAAMYADEGESSYNAAEPFKYSPPEPRVADDGIPTPCGGGGGDPVVATSEMSDFQRQLRELKDEGHVNASKLDKLERTVGELSKKEVEVIHGFALEVYVMVYGLVLIGLAAELERITRTVSDLQSVDTEDEVGEPQGRPIGVKAAKAAMKKKIVVKKSHWQRYTPSWKSKKQSLNRNCLNVYWPKKSHSLRWKHLLNSNLCAAVVVLTKSRMLMELLTNQVT</sequence>
<accession>A0ABQ7KTC5</accession>
<evidence type="ECO:0000256" key="1">
    <source>
        <dbReference type="SAM" id="MobiDB-lite"/>
    </source>
</evidence>
<feature type="region of interest" description="Disordered" evidence="1">
    <location>
        <begin position="33"/>
        <end position="52"/>
    </location>
</feature>
<dbReference type="EMBL" id="JADBGQ010000009">
    <property type="protein sequence ID" value="KAG5377685.1"/>
    <property type="molecule type" value="Genomic_DNA"/>
</dbReference>
<feature type="non-terminal residue" evidence="2">
    <location>
        <position position="246"/>
    </location>
</feature>
<protein>
    <submittedName>
        <fullName evidence="2">Uncharacterized protein</fullName>
    </submittedName>
</protein>
<evidence type="ECO:0000313" key="2">
    <source>
        <dbReference type="EMBL" id="KAG5377685.1"/>
    </source>
</evidence>
<gene>
    <name evidence="2" type="primary">A07g500440.1_BraROA</name>
    <name evidence="2" type="ORF">IGI04_025527</name>
</gene>
<comment type="caution">
    <text evidence="2">The sequence shown here is derived from an EMBL/GenBank/DDBJ whole genome shotgun (WGS) entry which is preliminary data.</text>
</comment>
<reference evidence="2 3" key="1">
    <citation type="submission" date="2021-03" db="EMBL/GenBank/DDBJ databases">
        <authorList>
            <person name="King G.J."/>
            <person name="Bancroft I."/>
            <person name="Baten A."/>
            <person name="Bloomfield J."/>
            <person name="Borpatragohain P."/>
            <person name="He Z."/>
            <person name="Irish N."/>
            <person name="Irwin J."/>
            <person name="Liu K."/>
            <person name="Mauleon R.P."/>
            <person name="Moore J."/>
            <person name="Morris R."/>
            <person name="Ostergaard L."/>
            <person name="Wang B."/>
            <person name="Wells R."/>
        </authorList>
    </citation>
    <scope>NUCLEOTIDE SEQUENCE [LARGE SCALE GENOMIC DNA]</scope>
    <source>
        <strain evidence="2">R-o-18</strain>
        <tissue evidence="2">Leaf</tissue>
    </source>
</reference>
<organism evidence="2 3">
    <name type="scientific">Brassica rapa subsp. trilocularis</name>
    <dbReference type="NCBI Taxonomy" id="1813537"/>
    <lineage>
        <taxon>Eukaryota</taxon>
        <taxon>Viridiplantae</taxon>
        <taxon>Streptophyta</taxon>
        <taxon>Embryophyta</taxon>
        <taxon>Tracheophyta</taxon>
        <taxon>Spermatophyta</taxon>
        <taxon>Magnoliopsida</taxon>
        <taxon>eudicotyledons</taxon>
        <taxon>Gunneridae</taxon>
        <taxon>Pentapetalae</taxon>
        <taxon>rosids</taxon>
        <taxon>malvids</taxon>
        <taxon>Brassicales</taxon>
        <taxon>Brassicaceae</taxon>
        <taxon>Brassiceae</taxon>
        <taxon>Brassica</taxon>
    </lineage>
</organism>
<name>A0ABQ7KTC5_BRACM</name>
<dbReference type="Proteomes" id="UP000823674">
    <property type="component" value="Chromosome A07"/>
</dbReference>
<evidence type="ECO:0000313" key="3">
    <source>
        <dbReference type="Proteomes" id="UP000823674"/>
    </source>
</evidence>
<proteinExistence type="predicted"/>
<keyword evidence="3" id="KW-1185">Reference proteome</keyword>